<dbReference type="EMBL" id="LGLK01000063">
    <property type="protein sequence ID" value="KPC15880.1"/>
    <property type="molecule type" value="Genomic_DNA"/>
</dbReference>
<dbReference type="Proteomes" id="UP000037943">
    <property type="component" value="Unassembled WGS sequence"/>
</dbReference>
<reference evidence="1 2" key="2">
    <citation type="submission" date="2015-10" db="EMBL/GenBank/DDBJ databases">
        <title>Comparative genomics and high-throughput reverse genetic screens identify a new phytobacterial MAMP and an Arabidopsis receptor required for immune elicitation.</title>
        <authorList>
            <person name="Mott G.A."/>
            <person name="Thakur S."/>
            <person name="Wang P.W."/>
            <person name="Desveaux D."/>
            <person name="Guttman D.S."/>
        </authorList>
    </citation>
    <scope>NUCLEOTIDE SEQUENCE [LARGE SCALE GENOMIC DNA]</scope>
    <source>
        <strain evidence="1 2">107</strain>
    </source>
</reference>
<name>A0ABR5KMV2_PSEAV</name>
<organism evidence="1 2">
    <name type="scientific">Pseudomonas amygdali pv. lachrymans</name>
    <name type="common">Pseudomonas syringae pv. lachrymans</name>
    <dbReference type="NCBI Taxonomy" id="53707"/>
    <lineage>
        <taxon>Bacteria</taxon>
        <taxon>Pseudomonadati</taxon>
        <taxon>Pseudomonadota</taxon>
        <taxon>Gammaproteobacteria</taxon>
        <taxon>Pseudomonadales</taxon>
        <taxon>Pseudomonadaceae</taxon>
        <taxon>Pseudomonas</taxon>
        <taxon>Pseudomonas amygdali</taxon>
    </lineage>
</organism>
<evidence type="ECO:0000313" key="2">
    <source>
        <dbReference type="Proteomes" id="UP000037943"/>
    </source>
</evidence>
<proteinExistence type="predicted"/>
<keyword evidence="2" id="KW-1185">Reference proteome</keyword>
<protein>
    <submittedName>
        <fullName evidence="1">Uncharacterized protein</fullName>
    </submittedName>
</protein>
<reference evidence="1 2" key="1">
    <citation type="submission" date="2015-07" db="EMBL/GenBank/DDBJ databases">
        <authorList>
            <person name="O'Brien H.E."/>
            <person name="Thakur S."/>
            <person name="Gong Y."/>
            <person name="Wang P.W."/>
            <person name="Guttman D.S."/>
        </authorList>
    </citation>
    <scope>NUCLEOTIDE SEQUENCE [LARGE SCALE GENOMIC DNA]</scope>
    <source>
        <strain evidence="1 2">107</strain>
    </source>
</reference>
<sequence>MADFCLSPPTLMGRKLGIRASRALAALMLGGLNINTRHR</sequence>
<evidence type="ECO:0000313" key="1">
    <source>
        <dbReference type="EMBL" id="KPC15880.1"/>
    </source>
</evidence>
<gene>
    <name evidence="1" type="ORF">AC499_4132</name>
</gene>
<accession>A0ABR5KMV2</accession>
<comment type="caution">
    <text evidence="1">The sequence shown here is derived from an EMBL/GenBank/DDBJ whole genome shotgun (WGS) entry which is preliminary data.</text>
</comment>